<reference evidence="1 2" key="1">
    <citation type="submission" date="2016-12" db="EMBL/GenBank/DDBJ databases">
        <authorList>
            <person name="Song W.-J."/>
            <person name="Kurnit D.M."/>
        </authorList>
    </citation>
    <scope>NUCLEOTIDE SEQUENCE [LARGE SCALE GENOMIC DNA]</scope>
    <source>
        <strain evidence="1 2">175</strain>
    </source>
</reference>
<dbReference type="EMBL" id="FXAM01000003">
    <property type="protein sequence ID" value="SMF97551.1"/>
    <property type="molecule type" value="Genomic_DNA"/>
</dbReference>
<evidence type="ECO:0000313" key="1">
    <source>
        <dbReference type="EMBL" id="SMF97551.1"/>
    </source>
</evidence>
<proteinExistence type="predicted"/>
<organism evidence="1 2">
    <name type="scientific">Methylomagnum ishizawai</name>
    <dbReference type="NCBI Taxonomy" id="1760988"/>
    <lineage>
        <taxon>Bacteria</taxon>
        <taxon>Pseudomonadati</taxon>
        <taxon>Pseudomonadota</taxon>
        <taxon>Gammaproteobacteria</taxon>
        <taxon>Methylococcales</taxon>
        <taxon>Methylococcaceae</taxon>
        <taxon>Methylomagnum</taxon>
    </lineage>
</organism>
<dbReference type="STRING" id="1760988.SAMN02949497_0121"/>
<dbReference type="RefSeq" id="WP_085216579.1">
    <property type="nucleotide sequence ID" value="NZ_FXAM01000003.1"/>
</dbReference>
<sequence length="88" mass="9342">MAALTQAALDTVRGLLEGDAPMAERVAQVRAALPGVSLTRCDASDMDAETPAFETDQFAVYLIDTSEHCVHLTLDPAKATGLVLAQKR</sequence>
<name>A0A1Y6D4N8_9GAMM</name>
<gene>
    <name evidence="1" type="ORF">SAMN02949497_0121</name>
</gene>
<evidence type="ECO:0000313" key="2">
    <source>
        <dbReference type="Proteomes" id="UP000192923"/>
    </source>
</evidence>
<dbReference type="OrthoDB" id="7960540at2"/>
<accession>A0A1Y6D4N8</accession>
<protein>
    <submittedName>
        <fullName evidence="1">Uncharacterized protein</fullName>
    </submittedName>
</protein>
<dbReference type="AlphaFoldDB" id="A0A1Y6D4N8"/>
<dbReference type="Proteomes" id="UP000192923">
    <property type="component" value="Unassembled WGS sequence"/>
</dbReference>
<keyword evidence="2" id="KW-1185">Reference proteome</keyword>